<accession>A0A3D9S0L7</accession>
<keyword evidence="1" id="KW-0732">Signal</keyword>
<sequence length="251" mass="28751">MKKCIKYFLLISLLIVSCQADDDVKQLEQYSHLREVGFSANDILSNNFFETIFLEVLYVEGSKPNDESLNNLKSFILERTFKSNITIQTRLIDIQTASSYTTDNIRSIEDDYRTKFSSEKEIAIFILFINGTSSKSAEDSVVLGTSYRNTSFVIFEETLSSFSDNFEPNRILMESTVLRHEFSHLLGLVNLGTPMVEDHQDIENGAHCIVEDCLMFNQIEKSNGRWNFFNQDKIPQLDAFCIEDLKANGGR</sequence>
<feature type="signal peptide" evidence="1">
    <location>
        <begin position="1"/>
        <end position="20"/>
    </location>
</feature>
<dbReference type="PROSITE" id="PS51257">
    <property type="entry name" value="PROKAR_LIPOPROTEIN"/>
    <property type="match status" value="1"/>
</dbReference>
<evidence type="ECO:0000313" key="3">
    <source>
        <dbReference type="Proteomes" id="UP000256429"/>
    </source>
</evidence>
<evidence type="ECO:0000313" key="2">
    <source>
        <dbReference type="EMBL" id="REE83681.1"/>
    </source>
</evidence>
<comment type="caution">
    <text evidence="2">The sequence shown here is derived from an EMBL/GenBank/DDBJ whole genome shotgun (WGS) entry which is preliminary data.</text>
</comment>
<dbReference type="RefSeq" id="WP_115878600.1">
    <property type="nucleotide sequence ID" value="NZ_QTTQ01000009.1"/>
</dbReference>
<name>A0A3D9S0L7_9FLAO</name>
<dbReference type="OrthoDB" id="1121673at2"/>
<reference evidence="2 3" key="1">
    <citation type="submission" date="2018-08" db="EMBL/GenBank/DDBJ databases">
        <title>Genomic Encyclopedia of Type Strains, Phase III (KMG-III): the genomes of soil and plant-associated and newly described type strains.</title>
        <authorList>
            <person name="Whitman W."/>
        </authorList>
    </citation>
    <scope>NUCLEOTIDE SEQUENCE [LARGE SCALE GENOMIC DNA]</scope>
    <source>
        <strain evidence="2 3">325-5</strain>
    </source>
</reference>
<proteinExistence type="predicted"/>
<evidence type="ECO:0000256" key="1">
    <source>
        <dbReference type="SAM" id="SignalP"/>
    </source>
</evidence>
<evidence type="ECO:0008006" key="4">
    <source>
        <dbReference type="Google" id="ProtNLM"/>
    </source>
</evidence>
<feature type="chain" id="PRO_5017607498" description="Membrane metalloprotease" evidence="1">
    <location>
        <begin position="21"/>
        <end position="251"/>
    </location>
</feature>
<gene>
    <name evidence="2" type="ORF">BX611_0975</name>
</gene>
<dbReference type="AlphaFoldDB" id="A0A3D9S0L7"/>
<dbReference type="EMBL" id="QTTQ01000009">
    <property type="protein sequence ID" value="REE83681.1"/>
    <property type="molecule type" value="Genomic_DNA"/>
</dbReference>
<organism evidence="2 3">
    <name type="scientific">Lutibacter oceani</name>
    <dbReference type="NCBI Taxonomy" id="1853311"/>
    <lineage>
        <taxon>Bacteria</taxon>
        <taxon>Pseudomonadati</taxon>
        <taxon>Bacteroidota</taxon>
        <taxon>Flavobacteriia</taxon>
        <taxon>Flavobacteriales</taxon>
        <taxon>Flavobacteriaceae</taxon>
        <taxon>Lutibacter</taxon>
    </lineage>
</organism>
<dbReference type="Proteomes" id="UP000256429">
    <property type="component" value="Unassembled WGS sequence"/>
</dbReference>
<protein>
    <recommendedName>
        <fullName evidence="4">Membrane metalloprotease</fullName>
    </recommendedName>
</protein>
<keyword evidence="3" id="KW-1185">Reference proteome</keyword>